<dbReference type="Proteomes" id="UP001233172">
    <property type="component" value="Unassembled WGS sequence"/>
</dbReference>
<comment type="caution">
    <text evidence="2">The sequence shown here is derived from an EMBL/GenBank/DDBJ whole genome shotgun (WGS) entry which is preliminary data.</text>
</comment>
<feature type="compositionally biased region" description="Low complexity" evidence="1">
    <location>
        <begin position="32"/>
        <end position="56"/>
    </location>
</feature>
<protein>
    <submittedName>
        <fullName evidence="2">Dystonin-like isoform X1</fullName>
    </submittedName>
</protein>
<name>A0AAD8BTN6_BIOPF</name>
<reference evidence="2" key="2">
    <citation type="submission" date="2023-04" db="EMBL/GenBank/DDBJ databases">
        <authorList>
            <person name="Bu L."/>
            <person name="Lu L."/>
            <person name="Laidemitt M.R."/>
            <person name="Zhang S.M."/>
            <person name="Mutuku M."/>
            <person name="Mkoji G."/>
            <person name="Steinauer M."/>
            <person name="Loker E.S."/>
        </authorList>
    </citation>
    <scope>NUCLEOTIDE SEQUENCE</scope>
    <source>
        <strain evidence="2">KasaAsao</strain>
        <tissue evidence="2">Whole Snail</tissue>
    </source>
</reference>
<accession>A0AAD8BTN6</accession>
<dbReference type="EMBL" id="JASAOG010000040">
    <property type="protein sequence ID" value="KAK0059640.1"/>
    <property type="molecule type" value="Genomic_DNA"/>
</dbReference>
<evidence type="ECO:0000313" key="3">
    <source>
        <dbReference type="Proteomes" id="UP001233172"/>
    </source>
</evidence>
<keyword evidence="3" id="KW-1185">Reference proteome</keyword>
<feature type="region of interest" description="Disordered" evidence="1">
    <location>
        <begin position="29"/>
        <end position="57"/>
    </location>
</feature>
<organism evidence="2 3">
    <name type="scientific">Biomphalaria pfeifferi</name>
    <name type="common">Bloodfluke planorb</name>
    <name type="synonym">Freshwater snail</name>
    <dbReference type="NCBI Taxonomy" id="112525"/>
    <lineage>
        <taxon>Eukaryota</taxon>
        <taxon>Metazoa</taxon>
        <taxon>Spiralia</taxon>
        <taxon>Lophotrochozoa</taxon>
        <taxon>Mollusca</taxon>
        <taxon>Gastropoda</taxon>
        <taxon>Heterobranchia</taxon>
        <taxon>Euthyneura</taxon>
        <taxon>Panpulmonata</taxon>
        <taxon>Hygrophila</taxon>
        <taxon>Lymnaeoidea</taxon>
        <taxon>Planorbidae</taxon>
        <taxon>Biomphalaria</taxon>
    </lineage>
</organism>
<evidence type="ECO:0000256" key="1">
    <source>
        <dbReference type="SAM" id="MobiDB-lite"/>
    </source>
</evidence>
<dbReference type="AlphaFoldDB" id="A0AAD8BTN6"/>
<gene>
    <name evidence="2" type="ORF">Bpfe_010808</name>
</gene>
<proteinExistence type="predicted"/>
<sequence length="121" mass="13583">MEETTTTTKRCVKDVKFTRTTTSIDKYTRILSTESSEGEQQTSSARSSLTATSPSLIIEEREDVRSAGQISEQFLSVASFEFNDQMVARNGFSPSERNADLDNDVFLEVRSSSLIDNLSYY</sequence>
<evidence type="ECO:0000313" key="2">
    <source>
        <dbReference type="EMBL" id="KAK0059640.1"/>
    </source>
</evidence>
<reference evidence="2" key="1">
    <citation type="journal article" date="2023" name="PLoS Negl. Trop. Dis.">
        <title>A genome sequence for Biomphalaria pfeifferi, the major vector snail for the human-infecting parasite Schistosoma mansoni.</title>
        <authorList>
            <person name="Bu L."/>
            <person name="Lu L."/>
            <person name="Laidemitt M.R."/>
            <person name="Zhang S.M."/>
            <person name="Mutuku M."/>
            <person name="Mkoji G."/>
            <person name="Steinauer M."/>
            <person name="Loker E.S."/>
        </authorList>
    </citation>
    <scope>NUCLEOTIDE SEQUENCE</scope>
    <source>
        <strain evidence="2">KasaAsao</strain>
    </source>
</reference>